<protein>
    <recommendedName>
        <fullName evidence="3">Ubiquitin-like domain-containing protein</fullName>
    </recommendedName>
</protein>
<evidence type="ECO:0000256" key="1">
    <source>
        <dbReference type="SAM" id="MobiDB-lite"/>
    </source>
</evidence>
<feature type="region of interest" description="Disordered" evidence="1">
    <location>
        <begin position="75"/>
        <end position="108"/>
    </location>
</feature>
<dbReference type="Gene3D" id="3.10.20.90">
    <property type="entry name" value="Phosphatidylinositol 3-kinase Catalytic Subunit, Chain A, domain 1"/>
    <property type="match status" value="1"/>
</dbReference>
<accession>A0A7S4IIV9</accession>
<dbReference type="AlphaFoldDB" id="A0A7S4IIV9"/>
<organism evidence="2">
    <name type="scientific">Vannella robusta</name>
    <dbReference type="NCBI Taxonomy" id="1487602"/>
    <lineage>
        <taxon>Eukaryota</taxon>
        <taxon>Amoebozoa</taxon>
        <taxon>Discosea</taxon>
        <taxon>Flabellinia</taxon>
        <taxon>Vannellidae</taxon>
        <taxon>Vannella</taxon>
    </lineage>
</organism>
<sequence>MAFVLRIKFPPTYPLIYKTLRVDSELTVAEAITFIGETLHVPAEDNIGLFLPQEKQWLDAETPLKEYPVLEDVEEIEFKDRNAPDPEPEPKGNDNDNDDDSTICCTVM</sequence>
<evidence type="ECO:0008006" key="3">
    <source>
        <dbReference type="Google" id="ProtNLM"/>
    </source>
</evidence>
<reference evidence="2" key="1">
    <citation type="submission" date="2021-01" db="EMBL/GenBank/DDBJ databases">
        <authorList>
            <person name="Corre E."/>
            <person name="Pelletier E."/>
            <person name="Niang G."/>
            <person name="Scheremetjew M."/>
            <person name="Finn R."/>
            <person name="Kale V."/>
            <person name="Holt S."/>
            <person name="Cochrane G."/>
            <person name="Meng A."/>
            <person name="Brown T."/>
            <person name="Cohen L."/>
        </authorList>
    </citation>
    <scope>NUCLEOTIDE SEQUENCE</scope>
    <source>
        <strain evidence="2">DIVA3 518/3/11/1/6</strain>
    </source>
</reference>
<proteinExistence type="predicted"/>
<feature type="compositionally biased region" description="Basic and acidic residues" evidence="1">
    <location>
        <begin position="76"/>
        <end position="94"/>
    </location>
</feature>
<name>A0A7S4IIV9_9EUKA</name>
<gene>
    <name evidence="2" type="ORF">VSP0166_LOCUS13056</name>
</gene>
<dbReference type="EMBL" id="HBKP01018409">
    <property type="protein sequence ID" value="CAE2230744.1"/>
    <property type="molecule type" value="Transcribed_RNA"/>
</dbReference>
<evidence type="ECO:0000313" key="2">
    <source>
        <dbReference type="EMBL" id="CAE2230744.1"/>
    </source>
</evidence>